<proteinExistence type="predicted"/>
<protein>
    <submittedName>
        <fullName evidence="2">Uncharacterized protein</fullName>
    </submittedName>
</protein>
<dbReference type="EMBL" id="VWRR01000002">
    <property type="protein sequence ID" value="KAF6004700.1"/>
    <property type="molecule type" value="Genomic_DNA"/>
</dbReference>
<accession>A0A7J7IPP1</accession>
<dbReference type="AlphaFoldDB" id="A0A7J7IPP1"/>
<evidence type="ECO:0000313" key="3">
    <source>
        <dbReference type="Proteomes" id="UP000530660"/>
    </source>
</evidence>
<dbReference type="OrthoDB" id="69442at2759"/>
<evidence type="ECO:0000256" key="1">
    <source>
        <dbReference type="SAM" id="MobiDB-lite"/>
    </source>
</evidence>
<name>A0A7J7IPP1_9RHOD</name>
<dbReference type="Proteomes" id="UP000530660">
    <property type="component" value="Unassembled WGS sequence"/>
</dbReference>
<feature type="compositionally biased region" description="Basic and acidic residues" evidence="1">
    <location>
        <begin position="151"/>
        <end position="161"/>
    </location>
</feature>
<organism evidence="2 3">
    <name type="scientific">Cyanidiococcus yangmingshanensis</name>
    <dbReference type="NCBI Taxonomy" id="2690220"/>
    <lineage>
        <taxon>Eukaryota</taxon>
        <taxon>Rhodophyta</taxon>
        <taxon>Bangiophyceae</taxon>
        <taxon>Cyanidiales</taxon>
        <taxon>Cyanidiaceae</taxon>
        <taxon>Cyanidiococcus</taxon>
    </lineage>
</organism>
<reference evidence="2 3" key="1">
    <citation type="journal article" date="2020" name="J. Phycol.">
        <title>Comparative genome analysis reveals Cyanidiococcus gen. nov., a new extremophilic red algal genus sister to Cyanidioschyzon (Cyanidioschyzonaceae, Rhodophyta).</title>
        <authorList>
            <person name="Liu S.-L."/>
            <person name="Chiang Y.-R."/>
            <person name="Yoon H.S."/>
            <person name="Fu H.-Y."/>
        </authorList>
    </citation>
    <scope>NUCLEOTIDE SEQUENCE [LARGE SCALE GENOMIC DNA]</scope>
    <source>
        <strain evidence="2 3">THAL066</strain>
    </source>
</reference>
<keyword evidence="3" id="KW-1185">Reference proteome</keyword>
<gene>
    <name evidence="2" type="ORF">F1559_000110</name>
</gene>
<comment type="caution">
    <text evidence="2">The sequence shown here is derived from an EMBL/GenBank/DDBJ whole genome shotgun (WGS) entry which is preliminary data.</text>
</comment>
<sequence>MTLGHVRTPRTSTTYDKVAHICAEVTAAAAADEWTQEKGAARPIRVIGVEAYMRRFAPGRFRTSSLFRLAELSTLIAYEMSRRLGCSQEPAQVHPSEARAWFGLSSWTREPNAGADRNSVKEVVFERVRPWLEARRDSTPTLVADAENGTDEDKERPRLGPRESSVYDESDAFVIAHYTMVLEQERQAMADPALYFAFLAEYGPLILARARASEMAADVQVLSCEWARKEERASVSAPVRDRGCERGNGSRSKREAGTPKLSALALPEFARWIAQTRLRREYGTRFLDRIERARRLWIRDTIRMHWGHEPRSLEASCP</sequence>
<feature type="region of interest" description="Disordered" evidence="1">
    <location>
        <begin position="139"/>
        <end position="164"/>
    </location>
</feature>
<feature type="region of interest" description="Disordered" evidence="1">
    <location>
        <begin position="238"/>
        <end position="259"/>
    </location>
</feature>
<evidence type="ECO:0000313" key="2">
    <source>
        <dbReference type="EMBL" id="KAF6004700.1"/>
    </source>
</evidence>